<organism evidence="2 3">
    <name type="scientific">Trichoplax adhaerens</name>
    <name type="common">Trichoplax reptans</name>
    <dbReference type="NCBI Taxonomy" id="10228"/>
    <lineage>
        <taxon>Eukaryota</taxon>
        <taxon>Metazoa</taxon>
        <taxon>Placozoa</taxon>
        <taxon>Uniplacotomia</taxon>
        <taxon>Trichoplacea</taxon>
        <taxon>Trichoplacidae</taxon>
        <taxon>Trichoplax</taxon>
    </lineage>
</organism>
<feature type="compositionally biased region" description="Basic residues" evidence="1">
    <location>
        <begin position="53"/>
        <end position="64"/>
    </location>
</feature>
<dbReference type="InParanoid" id="B3S5Y2"/>
<name>B3S5Y2_TRIAD</name>
<keyword evidence="3" id="KW-1185">Reference proteome</keyword>
<dbReference type="HOGENOM" id="CLU_919281_0_0_1"/>
<feature type="compositionally biased region" description="Polar residues" evidence="1">
    <location>
        <begin position="185"/>
        <end position="200"/>
    </location>
</feature>
<dbReference type="AlphaFoldDB" id="B3S5Y2"/>
<reference evidence="2 3" key="1">
    <citation type="journal article" date="2008" name="Nature">
        <title>The Trichoplax genome and the nature of placozoans.</title>
        <authorList>
            <person name="Srivastava M."/>
            <person name="Begovic E."/>
            <person name="Chapman J."/>
            <person name="Putnam N.H."/>
            <person name="Hellsten U."/>
            <person name="Kawashima T."/>
            <person name="Kuo A."/>
            <person name="Mitros T."/>
            <person name="Salamov A."/>
            <person name="Carpenter M.L."/>
            <person name="Signorovitch A.Y."/>
            <person name="Moreno M.A."/>
            <person name="Kamm K."/>
            <person name="Grimwood J."/>
            <person name="Schmutz J."/>
            <person name="Shapiro H."/>
            <person name="Grigoriev I.V."/>
            <person name="Buss L.W."/>
            <person name="Schierwater B."/>
            <person name="Dellaporta S.L."/>
            <person name="Rokhsar D.S."/>
        </authorList>
    </citation>
    <scope>NUCLEOTIDE SEQUENCE [LARGE SCALE GENOMIC DNA]</scope>
    <source>
        <strain evidence="2 3">Grell-BS-1999</strain>
    </source>
</reference>
<dbReference type="RefSeq" id="XP_002115527.1">
    <property type="nucleotide sequence ID" value="XM_002115491.1"/>
</dbReference>
<protein>
    <submittedName>
        <fullName evidence="2">Uncharacterized protein</fullName>
    </submittedName>
</protein>
<dbReference type="EMBL" id="DS985251">
    <property type="protein sequence ID" value="EDV21890.1"/>
    <property type="molecule type" value="Genomic_DNA"/>
</dbReference>
<dbReference type="Proteomes" id="UP000009022">
    <property type="component" value="Unassembled WGS sequence"/>
</dbReference>
<evidence type="ECO:0000313" key="3">
    <source>
        <dbReference type="Proteomes" id="UP000009022"/>
    </source>
</evidence>
<accession>B3S5Y2</accession>
<feature type="compositionally biased region" description="Basic residues" evidence="1">
    <location>
        <begin position="253"/>
        <end position="269"/>
    </location>
</feature>
<sequence length="303" mass="35271">MIEHDRQVKCYDESENTADTIIGVLAYYRIDICINCRSKMFRSKGSNYDGRGRGRGRGRRKGRGLNRGNGRTAANRSNDGRNEDTDTSRGENRFVNNTDRPSRGASRGGRRGRRGGPAYYSQPQYYDDEFQDQVEYDDFDDRRLNNPRNRNRQNRDAHISKARQANLAKKRNFYKNRNEERESSGNRYNNPDGQMLTITIPNPDAIMNTKFRTSGRSSESKSRSRTFPPRFRDKQPIQDSQQVIFVAQDNARSRSRGRSRRKYRGRGRGKPQEEQNFRSEDQSYNATEREVAFIPSGRSVKMY</sequence>
<dbReference type="KEGG" id="tad:TRIADDRAFT_64192"/>
<proteinExistence type="predicted"/>
<dbReference type="CTD" id="6756840"/>
<evidence type="ECO:0000313" key="2">
    <source>
        <dbReference type="EMBL" id="EDV21890.1"/>
    </source>
</evidence>
<feature type="region of interest" description="Disordered" evidence="1">
    <location>
        <begin position="139"/>
        <end position="288"/>
    </location>
</feature>
<dbReference type="GeneID" id="6756840"/>
<feature type="region of interest" description="Disordered" evidence="1">
    <location>
        <begin position="44"/>
        <end position="127"/>
    </location>
</feature>
<feature type="compositionally biased region" description="Basic and acidic residues" evidence="1">
    <location>
        <begin position="270"/>
        <end position="288"/>
    </location>
</feature>
<evidence type="ECO:0000256" key="1">
    <source>
        <dbReference type="SAM" id="MobiDB-lite"/>
    </source>
</evidence>
<gene>
    <name evidence="2" type="ORF">TRIADDRAFT_64192</name>
</gene>
<feature type="compositionally biased region" description="Basic and acidic residues" evidence="1">
    <location>
        <begin position="78"/>
        <end position="92"/>
    </location>
</feature>